<sequence>MKNEANQVADRVQAAFGEANERAKGAFDRNVRFAEEVTELTKGNVEAMVASTKLAAKGVERIGQDVADFSRKSFEDASAALKSFAEVKSPTDFFRLQGEFARTQFDAMIAESSKLSEAVVKLAGEVAEPITNRYSVAAERVKNAVAL</sequence>
<evidence type="ECO:0000313" key="2">
    <source>
        <dbReference type="EMBL" id="MDT9598119.1"/>
    </source>
</evidence>
<reference evidence="2 3" key="1">
    <citation type="submission" date="2023-05" db="EMBL/GenBank/DDBJ databases">
        <authorList>
            <person name="Guo Y."/>
        </authorList>
    </citation>
    <scope>NUCLEOTIDE SEQUENCE [LARGE SCALE GENOMIC DNA]</scope>
    <source>
        <strain evidence="2 3">GR2756</strain>
    </source>
</reference>
<dbReference type="InterPro" id="IPR010127">
    <property type="entry name" value="Phasin_subfam-1"/>
</dbReference>
<name>A0ABU3Q3Y2_9SPHN</name>
<comment type="caution">
    <text evidence="2">The sequence shown here is derived from an EMBL/GenBank/DDBJ whole genome shotgun (WGS) entry which is preliminary data.</text>
</comment>
<gene>
    <name evidence="2" type="ORF">RQX22_04030</name>
</gene>
<dbReference type="Pfam" id="PF09361">
    <property type="entry name" value="Phasin_2"/>
    <property type="match status" value="1"/>
</dbReference>
<feature type="domain" description="Phasin" evidence="1">
    <location>
        <begin position="35"/>
        <end position="133"/>
    </location>
</feature>
<dbReference type="EMBL" id="JAVUPU010000002">
    <property type="protein sequence ID" value="MDT9598119.1"/>
    <property type="molecule type" value="Genomic_DNA"/>
</dbReference>
<evidence type="ECO:0000313" key="3">
    <source>
        <dbReference type="Proteomes" id="UP001259572"/>
    </source>
</evidence>
<accession>A0ABU3Q3Y2</accession>
<dbReference type="Proteomes" id="UP001259572">
    <property type="component" value="Unassembled WGS sequence"/>
</dbReference>
<keyword evidence="3" id="KW-1185">Reference proteome</keyword>
<dbReference type="RefSeq" id="WP_315723884.1">
    <property type="nucleotide sequence ID" value="NZ_JAVUPU010000002.1"/>
</dbReference>
<dbReference type="NCBIfam" id="TIGR01841">
    <property type="entry name" value="phasin"/>
    <property type="match status" value="1"/>
</dbReference>
<proteinExistence type="predicted"/>
<organism evidence="2 3">
    <name type="scientific">Sphingosinicella rhizophila</name>
    <dbReference type="NCBI Taxonomy" id="3050082"/>
    <lineage>
        <taxon>Bacteria</taxon>
        <taxon>Pseudomonadati</taxon>
        <taxon>Pseudomonadota</taxon>
        <taxon>Alphaproteobacteria</taxon>
        <taxon>Sphingomonadales</taxon>
        <taxon>Sphingosinicellaceae</taxon>
        <taxon>Sphingosinicella</taxon>
    </lineage>
</organism>
<protein>
    <submittedName>
        <fullName evidence="2">Phasin family protein</fullName>
    </submittedName>
</protein>
<evidence type="ECO:0000259" key="1">
    <source>
        <dbReference type="Pfam" id="PF09361"/>
    </source>
</evidence>
<dbReference type="InterPro" id="IPR018968">
    <property type="entry name" value="Phasin"/>
</dbReference>